<proteinExistence type="predicted"/>
<dbReference type="InParanoid" id="A0A0D2WLN6"/>
<dbReference type="Proteomes" id="UP000008743">
    <property type="component" value="Unassembled WGS sequence"/>
</dbReference>
<dbReference type="AlphaFoldDB" id="A0A0D2WLN6"/>
<evidence type="ECO:0000313" key="1">
    <source>
        <dbReference type="EMBL" id="KJE90848.1"/>
    </source>
</evidence>
<name>A0A0D2WLN6_CAPO3</name>
<protein>
    <submittedName>
        <fullName evidence="1">Uncharacterized protein</fullName>
    </submittedName>
</protein>
<accession>A0A0D2WLN6</accession>
<sequence length="88" mass="10054">MTVVSDMDILKVLLEVPTAKLANIRGRTPYCSAVHNQLPGELIKRLLKTRFSVDLNDRGRVVQAKTPMWLRDHLDRAALDDRQWLDAS</sequence>
<organism evidence="1 2">
    <name type="scientific">Capsaspora owczarzaki (strain ATCC 30864)</name>
    <dbReference type="NCBI Taxonomy" id="595528"/>
    <lineage>
        <taxon>Eukaryota</taxon>
        <taxon>Filasterea</taxon>
        <taxon>Capsaspora</taxon>
    </lineage>
</organism>
<dbReference type="EMBL" id="KE346362">
    <property type="protein sequence ID" value="KJE90848.1"/>
    <property type="molecule type" value="Genomic_DNA"/>
</dbReference>
<reference evidence="2" key="1">
    <citation type="submission" date="2011-02" db="EMBL/GenBank/DDBJ databases">
        <title>The Genome Sequence of Capsaspora owczarzaki ATCC 30864.</title>
        <authorList>
            <person name="Russ C."/>
            <person name="Cuomo C."/>
            <person name="Burger G."/>
            <person name="Gray M.W."/>
            <person name="Holland P.W.H."/>
            <person name="King N."/>
            <person name="Lang F.B.F."/>
            <person name="Roger A.J."/>
            <person name="Ruiz-Trillo I."/>
            <person name="Young S.K."/>
            <person name="Zeng Q."/>
            <person name="Gargeya S."/>
            <person name="Alvarado L."/>
            <person name="Berlin A."/>
            <person name="Chapman S.B."/>
            <person name="Chen Z."/>
            <person name="Freedman E."/>
            <person name="Gellesch M."/>
            <person name="Goldberg J."/>
            <person name="Griggs A."/>
            <person name="Gujja S."/>
            <person name="Heilman E."/>
            <person name="Heiman D."/>
            <person name="Howarth C."/>
            <person name="Mehta T."/>
            <person name="Neiman D."/>
            <person name="Pearson M."/>
            <person name="Roberts A."/>
            <person name="Saif S."/>
            <person name="Shea T."/>
            <person name="Shenoy N."/>
            <person name="Sisk P."/>
            <person name="Stolte C."/>
            <person name="Sykes S."/>
            <person name="White J."/>
            <person name="Yandava C."/>
            <person name="Haas B."/>
            <person name="Nusbaum C."/>
            <person name="Birren B."/>
        </authorList>
    </citation>
    <scope>NUCLEOTIDE SEQUENCE</scope>
    <source>
        <strain evidence="2">ATCC 30864</strain>
    </source>
</reference>
<keyword evidence="2" id="KW-1185">Reference proteome</keyword>
<gene>
    <name evidence="1" type="ORF">CAOG_009494</name>
</gene>
<evidence type="ECO:0000313" key="2">
    <source>
        <dbReference type="Proteomes" id="UP000008743"/>
    </source>
</evidence>